<dbReference type="Proteomes" id="UP000016924">
    <property type="component" value="Unassembled WGS sequence"/>
</dbReference>
<sequence>MGQTHSSGPPPSIDALHHRLTARFAKACYTPLELYIFNRVFTSLAESSSGVKYWSEPTLCRFLELPDALAGVGQVLFQMCGYIGAFPFPSRAPAILEREALLRVVTVMTERDGRVLKRGKRSWWAEIYRSLAVYERVLEKGSGGGGGGEDGGDGKVAEGEYTGFAVDEPGDEEEEQDDDDLVLAALDSMDAADAFKQGEKSSARHSMIPSDNLLKLIQLLLLVAPMDAQESLSTFAVDLSEHRIARLRRTAKAILSSFGVDHSPGVNFKTFLAVVSTSTPYLFNGFTPLFEHFLFAKDFDLSKRKASTTSVASEQPSTPPSLHPSASSSQPPPPPREPLLPPSTAEILTLPLLSQISFFIPGATLFRRLQPLYSGGTDGFSLGSFEKKVLNWPGPSLLLVSGSLLSLHGDSTSERNFLDTLPPKRLPNSTASANATVIYGAYIPVPWKPTHRTCFSDSATLLFQLAPTHDVFHASPTNTDYAYFNKPPTLPAGLGFGSPIPHQTPSSSSHAAASDKPLNLGPVSLHINAALEFAVFTHVASPSDASFAPSRLPGRRDRDFQDRFAVESLEVWGCGGDAEAEEQRKRWAWEEREAEARRRINLGTGDVEADRELLRLAGLIGGQGRDSGGSMG</sequence>
<proteinExistence type="inferred from homology"/>
<evidence type="ECO:0000256" key="5">
    <source>
        <dbReference type="ARBA" id="ARBA00022490"/>
    </source>
</evidence>
<dbReference type="STRING" id="1168221.R7YKZ5"/>
<dbReference type="GO" id="GO:0006979">
    <property type="term" value="P:response to oxidative stress"/>
    <property type="evidence" value="ECO:0007669"/>
    <property type="project" value="TreeGrafter"/>
</dbReference>
<reference evidence="9" key="1">
    <citation type="submission" date="2012-06" db="EMBL/GenBank/DDBJ databases">
        <title>The genome sequence of Coniosporium apollinis CBS 100218.</title>
        <authorList>
            <consortium name="The Broad Institute Genome Sequencing Platform"/>
            <person name="Cuomo C."/>
            <person name="Gorbushina A."/>
            <person name="Noack S."/>
            <person name="Walker B."/>
            <person name="Young S.K."/>
            <person name="Zeng Q."/>
            <person name="Gargeya S."/>
            <person name="Fitzgerald M."/>
            <person name="Haas B."/>
            <person name="Abouelleil A."/>
            <person name="Alvarado L."/>
            <person name="Arachchi H.M."/>
            <person name="Berlin A.M."/>
            <person name="Chapman S.B."/>
            <person name="Goldberg J."/>
            <person name="Griggs A."/>
            <person name="Gujja S."/>
            <person name="Hansen M."/>
            <person name="Howarth C."/>
            <person name="Imamovic A."/>
            <person name="Larimer J."/>
            <person name="McCowan C."/>
            <person name="Montmayeur A."/>
            <person name="Murphy C."/>
            <person name="Neiman D."/>
            <person name="Pearson M."/>
            <person name="Priest M."/>
            <person name="Roberts A."/>
            <person name="Saif S."/>
            <person name="Shea T."/>
            <person name="Sisk P."/>
            <person name="Sykes S."/>
            <person name="Wortman J."/>
            <person name="Nusbaum C."/>
            <person name="Birren B."/>
        </authorList>
    </citation>
    <scope>NUCLEOTIDE SEQUENCE [LARGE SCALE GENOMIC DNA]</scope>
    <source>
        <strain evidence="9">CBS 100218</strain>
    </source>
</reference>
<keyword evidence="5" id="KW-0963">Cytoplasm</keyword>
<dbReference type="OrthoDB" id="289228at2759"/>
<evidence type="ECO:0000259" key="7">
    <source>
        <dbReference type="PROSITE" id="PS51886"/>
    </source>
</evidence>
<dbReference type="PANTHER" id="PTHR23354:SF130">
    <property type="entry name" value="RESTRICTION OF TELOMERE CAPPING PROTEIN 5"/>
    <property type="match status" value="1"/>
</dbReference>
<dbReference type="InterPro" id="IPR006571">
    <property type="entry name" value="TLDc_dom"/>
</dbReference>
<dbReference type="GeneID" id="19899100"/>
<feature type="compositionally biased region" description="Polar residues" evidence="6">
    <location>
        <begin position="501"/>
        <end position="511"/>
    </location>
</feature>
<dbReference type="GO" id="GO:0005737">
    <property type="term" value="C:cytoplasm"/>
    <property type="evidence" value="ECO:0007669"/>
    <property type="project" value="UniProtKB-SubCell"/>
</dbReference>
<dbReference type="RefSeq" id="XP_007777882.1">
    <property type="nucleotide sequence ID" value="XM_007779692.1"/>
</dbReference>
<feature type="domain" description="TLDc" evidence="7">
    <location>
        <begin position="346"/>
        <end position="575"/>
    </location>
</feature>
<evidence type="ECO:0000313" key="8">
    <source>
        <dbReference type="EMBL" id="EON62565.1"/>
    </source>
</evidence>
<evidence type="ECO:0000313" key="9">
    <source>
        <dbReference type="Proteomes" id="UP000016924"/>
    </source>
</evidence>
<comment type="similarity">
    <text evidence="3">Belongs to the RTC5 family.</text>
</comment>
<dbReference type="OMA" id="KWEFEAR"/>
<evidence type="ECO:0000256" key="3">
    <source>
        <dbReference type="ARBA" id="ARBA00006731"/>
    </source>
</evidence>
<dbReference type="EMBL" id="JH767559">
    <property type="protein sequence ID" value="EON62565.1"/>
    <property type="molecule type" value="Genomic_DNA"/>
</dbReference>
<dbReference type="PROSITE" id="PS51886">
    <property type="entry name" value="TLDC"/>
    <property type="match status" value="1"/>
</dbReference>
<dbReference type="eggNOG" id="ENOG502QV3R">
    <property type="taxonomic scope" value="Eukaryota"/>
</dbReference>
<dbReference type="AlphaFoldDB" id="R7YKZ5"/>
<name>R7YKZ5_CONA1</name>
<evidence type="ECO:0000256" key="2">
    <source>
        <dbReference type="ARBA" id="ARBA00004496"/>
    </source>
</evidence>
<feature type="region of interest" description="Disordered" evidence="6">
    <location>
        <begin position="494"/>
        <end position="515"/>
    </location>
</feature>
<evidence type="ECO:0000256" key="6">
    <source>
        <dbReference type="SAM" id="MobiDB-lite"/>
    </source>
</evidence>
<dbReference type="GO" id="GO:0005634">
    <property type="term" value="C:nucleus"/>
    <property type="evidence" value="ECO:0007669"/>
    <property type="project" value="TreeGrafter"/>
</dbReference>
<gene>
    <name evidence="8" type="ORF">W97_01789</name>
</gene>
<evidence type="ECO:0000256" key="1">
    <source>
        <dbReference type="ARBA" id="ARBA00002738"/>
    </source>
</evidence>
<organism evidence="8 9">
    <name type="scientific">Coniosporium apollinis (strain CBS 100218)</name>
    <name type="common">Rock-inhabiting black yeast</name>
    <dbReference type="NCBI Taxonomy" id="1168221"/>
    <lineage>
        <taxon>Eukaryota</taxon>
        <taxon>Fungi</taxon>
        <taxon>Dikarya</taxon>
        <taxon>Ascomycota</taxon>
        <taxon>Pezizomycotina</taxon>
        <taxon>Dothideomycetes</taxon>
        <taxon>Dothideomycetes incertae sedis</taxon>
        <taxon>Coniosporium</taxon>
    </lineage>
</organism>
<comment type="function">
    <text evidence="1">May be involved in a process influencing telomere capping.</text>
</comment>
<feature type="compositionally biased region" description="Pro residues" evidence="6">
    <location>
        <begin position="330"/>
        <end position="341"/>
    </location>
</feature>
<dbReference type="HOGENOM" id="CLU_011918_1_0_1"/>
<evidence type="ECO:0000256" key="4">
    <source>
        <dbReference type="ARBA" id="ARBA00015163"/>
    </source>
</evidence>
<comment type="subcellular location">
    <subcellularLocation>
        <location evidence="2">Cytoplasm</location>
    </subcellularLocation>
</comment>
<protein>
    <recommendedName>
        <fullName evidence="4">Restriction of telomere capping protein 5</fullName>
    </recommendedName>
</protein>
<accession>R7YKZ5</accession>
<keyword evidence="9" id="KW-1185">Reference proteome</keyword>
<dbReference type="PANTHER" id="PTHR23354">
    <property type="entry name" value="NUCLEOLAR PROTEIN 7/ESTROGEN RECEPTOR COACTIVATOR-RELATED"/>
    <property type="match status" value="1"/>
</dbReference>
<feature type="region of interest" description="Disordered" evidence="6">
    <location>
        <begin position="307"/>
        <end position="341"/>
    </location>
</feature>
<dbReference type="SMART" id="SM00584">
    <property type="entry name" value="TLDc"/>
    <property type="match status" value="1"/>
</dbReference>
<dbReference type="Pfam" id="PF07534">
    <property type="entry name" value="TLD"/>
    <property type="match status" value="1"/>
</dbReference>